<protein>
    <submittedName>
        <fullName evidence="1">Uncharacterized protein</fullName>
    </submittedName>
</protein>
<dbReference type="Proteomes" id="UP000004986">
    <property type="component" value="Unassembled WGS sequence"/>
</dbReference>
<proteinExistence type="predicted"/>
<organism evidence="1 2">
    <name type="scientific">Pseudomonas syringae pv. pisi str. 1704B</name>
    <dbReference type="NCBI Taxonomy" id="629263"/>
    <lineage>
        <taxon>Bacteria</taxon>
        <taxon>Pseudomonadati</taxon>
        <taxon>Pseudomonadota</taxon>
        <taxon>Gammaproteobacteria</taxon>
        <taxon>Pseudomonadales</taxon>
        <taxon>Pseudomonadaceae</taxon>
        <taxon>Pseudomonas</taxon>
        <taxon>Pseudomonas syringae</taxon>
    </lineage>
</organism>
<gene>
    <name evidence="1" type="ORF">PSYPI_20600</name>
</gene>
<sequence length="42" mass="4851">METMASMKRPRLKEVQAESGYRLALTFIDDQQFVLDMSADVQ</sequence>
<dbReference type="SUPFAM" id="SSF143880">
    <property type="entry name" value="NE0471 N-terminal domain-like"/>
    <property type="match status" value="1"/>
</dbReference>
<name>F3GC38_PSESJ</name>
<reference evidence="1 2" key="1">
    <citation type="journal article" date="2011" name="PLoS Pathog.">
        <title>Dynamic evolution of pathogenicity revealed by sequencing and comparative genomics of 19 Pseudomonas syringae isolates.</title>
        <authorList>
            <person name="Baltrus D.A."/>
            <person name="Nishimura M.T."/>
            <person name="Romanchuk A."/>
            <person name="Chang J.H."/>
            <person name="Mukhtar M.S."/>
            <person name="Cherkis K."/>
            <person name="Roach J."/>
            <person name="Grant S.R."/>
            <person name="Jones C.D."/>
            <person name="Dangl J.L."/>
        </authorList>
    </citation>
    <scope>NUCLEOTIDE SEQUENCE [LARGE SCALE GENOMIC DNA]</scope>
    <source>
        <strain evidence="1 2">1704B</strain>
    </source>
</reference>
<dbReference type="HOGENOM" id="CLU_3262658_0_0_6"/>
<accession>F3GC38</accession>
<evidence type="ECO:0000313" key="1">
    <source>
        <dbReference type="EMBL" id="EGH44638.1"/>
    </source>
</evidence>
<feature type="non-terminal residue" evidence="1">
    <location>
        <position position="42"/>
    </location>
</feature>
<comment type="caution">
    <text evidence="1">The sequence shown here is derived from an EMBL/GenBank/DDBJ whole genome shotgun (WGS) entry which is preliminary data.</text>
</comment>
<evidence type="ECO:0000313" key="2">
    <source>
        <dbReference type="Proteomes" id="UP000004986"/>
    </source>
</evidence>
<keyword evidence="2" id="KW-1185">Reference proteome</keyword>
<dbReference type="EMBL" id="AEAI01001025">
    <property type="protein sequence ID" value="EGH44638.1"/>
    <property type="molecule type" value="Genomic_DNA"/>
</dbReference>
<dbReference type="InterPro" id="IPR036782">
    <property type="entry name" value="NE0471-like_N"/>
</dbReference>
<dbReference type="AlphaFoldDB" id="F3GC38"/>